<keyword evidence="15" id="KW-1185">Reference proteome</keyword>
<dbReference type="InterPro" id="IPR000713">
    <property type="entry name" value="Mur_ligase_N"/>
</dbReference>
<keyword evidence="7 10" id="KW-0573">Peptidoglycan synthesis</keyword>
<keyword evidence="6 10" id="KW-0133">Cell shape</keyword>
<evidence type="ECO:0000313" key="15">
    <source>
        <dbReference type="Proteomes" id="UP000239425"/>
    </source>
</evidence>
<keyword evidence="3 10" id="KW-0132">Cell division</keyword>
<dbReference type="InterPro" id="IPR051046">
    <property type="entry name" value="MurCDEF_CellWall_CoF430Synth"/>
</dbReference>
<dbReference type="GO" id="GO:0047480">
    <property type="term" value="F:UDP-N-acetylmuramoyl-tripeptide-D-alanyl-D-alanine ligase activity"/>
    <property type="evidence" value="ECO:0007669"/>
    <property type="project" value="UniProtKB-EC"/>
</dbReference>
<keyword evidence="4" id="KW-0547">Nucleotide-binding</keyword>
<evidence type="ECO:0000256" key="2">
    <source>
        <dbReference type="ARBA" id="ARBA00022598"/>
    </source>
</evidence>
<evidence type="ECO:0000256" key="6">
    <source>
        <dbReference type="ARBA" id="ARBA00022960"/>
    </source>
</evidence>
<dbReference type="GO" id="GO:0008360">
    <property type="term" value="P:regulation of cell shape"/>
    <property type="evidence" value="ECO:0007669"/>
    <property type="project" value="UniProtKB-KW"/>
</dbReference>
<evidence type="ECO:0000256" key="3">
    <source>
        <dbReference type="ARBA" id="ARBA00022618"/>
    </source>
</evidence>
<evidence type="ECO:0000259" key="13">
    <source>
        <dbReference type="Pfam" id="PF08245"/>
    </source>
</evidence>
<dbReference type="Gene3D" id="3.40.1190.10">
    <property type="entry name" value="Mur-like, catalytic domain"/>
    <property type="match status" value="1"/>
</dbReference>
<evidence type="ECO:0000256" key="8">
    <source>
        <dbReference type="ARBA" id="ARBA00023306"/>
    </source>
</evidence>
<dbReference type="InterPro" id="IPR036615">
    <property type="entry name" value="Mur_ligase_C_dom_sf"/>
</dbReference>
<evidence type="ECO:0000259" key="12">
    <source>
        <dbReference type="Pfam" id="PF02875"/>
    </source>
</evidence>
<dbReference type="GO" id="GO:0008766">
    <property type="term" value="F:UDP-N-acetylmuramoylalanyl-D-glutamyl-2,6-diaminopimelate-D-alanyl-D-alanine ligase activity"/>
    <property type="evidence" value="ECO:0007669"/>
    <property type="project" value="RHEA"/>
</dbReference>
<evidence type="ECO:0000256" key="10">
    <source>
        <dbReference type="RuleBase" id="RU004136"/>
    </source>
</evidence>
<reference evidence="14 15" key="1">
    <citation type="submission" date="2017-11" db="EMBL/GenBank/DDBJ databases">
        <title>Comparative genomic analysis of Holospora spp., intranuclear symbionts of paramecia.</title>
        <authorList>
            <person name="Garushyants S.K."/>
            <person name="Beliavskaya A."/>
            <person name="Malko D.B."/>
            <person name="Logacheva M.D."/>
            <person name="Rautian M.S."/>
            <person name="Gelfand M.S."/>
        </authorList>
    </citation>
    <scope>NUCLEOTIDE SEQUENCE [LARGE SCALE GENOMIC DNA]</scope>
    <source>
        <strain evidence="15">02AZ16</strain>
    </source>
</reference>
<evidence type="ECO:0000256" key="5">
    <source>
        <dbReference type="ARBA" id="ARBA00022840"/>
    </source>
</evidence>
<keyword evidence="2 14" id="KW-0436">Ligase</keyword>
<keyword evidence="9 10" id="KW-0961">Cell wall biogenesis/degradation</keyword>
<dbReference type="RefSeq" id="WP_104206531.1">
    <property type="nucleotide sequence ID" value="NZ_PHHC01000078.1"/>
</dbReference>
<dbReference type="InterPro" id="IPR004101">
    <property type="entry name" value="Mur_ligase_C"/>
</dbReference>
<evidence type="ECO:0000259" key="11">
    <source>
        <dbReference type="Pfam" id="PF01225"/>
    </source>
</evidence>
<feature type="domain" description="Mur ligase C-terminal" evidence="12">
    <location>
        <begin position="319"/>
        <end position="425"/>
    </location>
</feature>
<gene>
    <name evidence="14" type="ORF">HCUR_00427</name>
</gene>
<dbReference type="InterPro" id="IPR013221">
    <property type="entry name" value="Mur_ligase_cen"/>
</dbReference>
<dbReference type="GO" id="GO:0071555">
    <property type="term" value="P:cell wall organization"/>
    <property type="evidence" value="ECO:0007669"/>
    <property type="project" value="UniProtKB-KW"/>
</dbReference>
<comment type="caution">
    <text evidence="14">The sequence shown here is derived from an EMBL/GenBank/DDBJ whole genome shotgun (WGS) entry which is preliminary data.</text>
</comment>
<comment type="pathway">
    <text evidence="10">Cell wall biogenesis; peptidoglycan biosynthesis.</text>
</comment>
<protein>
    <recommendedName>
        <fullName evidence="10">UDP-N-acetylmuramoyl-tripeptide--D-alanyl-D-alanine ligase</fullName>
        <ecNumber evidence="10">6.3.2.10</ecNumber>
    </recommendedName>
</protein>
<accession>A0A2S5RA78</accession>
<dbReference type="AlphaFoldDB" id="A0A2S5RA78"/>
<dbReference type="InterPro" id="IPR005863">
    <property type="entry name" value="UDP-N-AcMur_synth"/>
</dbReference>
<feature type="domain" description="Mur ligase central" evidence="13">
    <location>
        <begin position="98"/>
        <end position="269"/>
    </location>
</feature>
<dbReference type="EC" id="6.3.2.10" evidence="10"/>
<evidence type="ECO:0000256" key="7">
    <source>
        <dbReference type="ARBA" id="ARBA00022984"/>
    </source>
</evidence>
<dbReference type="NCBIfam" id="TIGR01143">
    <property type="entry name" value="murF"/>
    <property type="match status" value="1"/>
</dbReference>
<dbReference type="SUPFAM" id="SSF63418">
    <property type="entry name" value="MurE/MurF N-terminal domain"/>
    <property type="match status" value="1"/>
</dbReference>
<dbReference type="OrthoDB" id="9801978at2"/>
<dbReference type="Proteomes" id="UP000239425">
    <property type="component" value="Unassembled WGS sequence"/>
</dbReference>
<dbReference type="PANTHER" id="PTHR43024">
    <property type="entry name" value="UDP-N-ACETYLMURAMOYL-TRIPEPTIDE--D-ALANYL-D-ALANINE LIGASE"/>
    <property type="match status" value="1"/>
</dbReference>
<dbReference type="Pfam" id="PF02875">
    <property type="entry name" value="Mur_ligase_C"/>
    <property type="match status" value="1"/>
</dbReference>
<dbReference type="Pfam" id="PF08245">
    <property type="entry name" value="Mur_ligase_M"/>
    <property type="match status" value="1"/>
</dbReference>
<evidence type="ECO:0000256" key="1">
    <source>
        <dbReference type="ARBA" id="ARBA00022490"/>
    </source>
</evidence>
<dbReference type="Gene3D" id="3.90.190.20">
    <property type="entry name" value="Mur ligase, C-terminal domain"/>
    <property type="match status" value="1"/>
</dbReference>
<keyword evidence="5" id="KW-0067">ATP-binding</keyword>
<keyword evidence="1" id="KW-0963">Cytoplasm</keyword>
<organism evidence="14 15">
    <name type="scientific">Holospora curviuscula</name>
    <dbReference type="NCBI Taxonomy" id="1082868"/>
    <lineage>
        <taxon>Bacteria</taxon>
        <taxon>Pseudomonadati</taxon>
        <taxon>Pseudomonadota</taxon>
        <taxon>Alphaproteobacteria</taxon>
        <taxon>Holosporales</taxon>
        <taxon>Holosporaceae</taxon>
        <taxon>Holospora</taxon>
    </lineage>
</organism>
<evidence type="ECO:0000313" key="14">
    <source>
        <dbReference type="EMBL" id="PPE04236.1"/>
    </source>
</evidence>
<dbReference type="Gene3D" id="3.40.1390.10">
    <property type="entry name" value="MurE/MurF, N-terminal domain"/>
    <property type="match status" value="1"/>
</dbReference>
<dbReference type="UniPathway" id="UPA00219"/>
<proteinExistence type="predicted"/>
<dbReference type="EMBL" id="PHHC01000078">
    <property type="protein sequence ID" value="PPE04236.1"/>
    <property type="molecule type" value="Genomic_DNA"/>
</dbReference>
<dbReference type="GO" id="GO:0051301">
    <property type="term" value="P:cell division"/>
    <property type="evidence" value="ECO:0007669"/>
    <property type="project" value="UniProtKB-KW"/>
</dbReference>
<comment type="function">
    <text evidence="10">Involved in cell wall formation. Catalyzes the final step in the synthesis of UDP-N-acetylmuramoyl-pentapeptide, the precursor of murein.</text>
</comment>
<comment type="catalytic activity">
    <reaction evidence="10">
        <text>D-alanyl-D-alanine + UDP-N-acetyl-alpha-D-muramoyl-L-alanyl-gamma-D-glutamyl-meso-2,6-diaminopimelate + ATP = UDP-N-acetyl-alpha-D-muramoyl-L-alanyl-gamma-D-glutamyl-meso-2,6-diaminopimeloyl-D-alanyl-D-alanine + ADP + phosphate + H(+)</text>
        <dbReference type="Rhea" id="RHEA:28374"/>
        <dbReference type="ChEBI" id="CHEBI:15378"/>
        <dbReference type="ChEBI" id="CHEBI:30616"/>
        <dbReference type="ChEBI" id="CHEBI:43474"/>
        <dbReference type="ChEBI" id="CHEBI:57822"/>
        <dbReference type="ChEBI" id="CHEBI:61386"/>
        <dbReference type="ChEBI" id="CHEBI:83905"/>
        <dbReference type="ChEBI" id="CHEBI:456216"/>
        <dbReference type="EC" id="6.3.2.10"/>
    </reaction>
</comment>
<dbReference type="SUPFAM" id="SSF53623">
    <property type="entry name" value="MurD-like peptide ligases, catalytic domain"/>
    <property type="match status" value="1"/>
</dbReference>
<comment type="subcellular location">
    <subcellularLocation>
        <location evidence="10">Cytoplasm</location>
    </subcellularLocation>
</comment>
<dbReference type="InterPro" id="IPR035911">
    <property type="entry name" value="MurE/MurF_N"/>
</dbReference>
<dbReference type="GO" id="GO:0005524">
    <property type="term" value="F:ATP binding"/>
    <property type="evidence" value="ECO:0007669"/>
    <property type="project" value="UniProtKB-KW"/>
</dbReference>
<dbReference type="PANTHER" id="PTHR43024:SF1">
    <property type="entry name" value="UDP-N-ACETYLMURAMOYL-TRIPEPTIDE--D-ALANYL-D-ALANINE LIGASE"/>
    <property type="match status" value="1"/>
</dbReference>
<evidence type="ECO:0000256" key="9">
    <source>
        <dbReference type="ARBA" id="ARBA00023316"/>
    </source>
</evidence>
<dbReference type="GO" id="GO:0009252">
    <property type="term" value="P:peptidoglycan biosynthetic process"/>
    <property type="evidence" value="ECO:0007669"/>
    <property type="project" value="UniProtKB-UniPathway"/>
</dbReference>
<dbReference type="InterPro" id="IPR036565">
    <property type="entry name" value="Mur-like_cat_sf"/>
</dbReference>
<name>A0A2S5RA78_9PROT</name>
<sequence length="455" mass="50425">MKNIELLKTMLALPLYTGVSIDTRTLVPGDLFIALDGPNFQGHRFTQEALAKGACAVVQAHENNTQDPRVLWVSDSLALLQYIARDRRKKFRGLCYAVTGSVGKTTTKEGLVHVLKHFGPTHASVSSYNNHIGVPLTLANCPPEARYGIFEVGTNHPGEIEELVSYVQPDVSILTAISEAHIENFQTLKAIAEEKFKIFSGKIGILPTHCPFIEVLNKKNLQWITYGIEEGDVHCKKVNFESKAQALLHVYTPWGEISYRPSSWCSHWIEGNLGILAALSTAGVDLQEASRYLSSFSPLKGRGAFIYYDSLDIGCIDESYNAAPLAMRACIQAFGLSEVPGRKILLLGEMGELGDHGPRLHEELIPFINAVGAEHIFLVGALFQESAFLLAQKGASVHWGLELFLLLDTIKFLLLPKDTLLVKGKNSANMCQIFSWLESWNAVTFSQENDWKIRQ</sequence>
<evidence type="ECO:0000256" key="4">
    <source>
        <dbReference type="ARBA" id="ARBA00022741"/>
    </source>
</evidence>
<dbReference type="SUPFAM" id="SSF53244">
    <property type="entry name" value="MurD-like peptide ligases, peptide-binding domain"/>
    <property type="match status" value="1"/>
</dbReference>
<dbReference type="Pfam" id="PF01225">
    <property type="entry name" value="Mur_ligase"/>
    <property type="match status" value="1"/>
</dbReference>
<feature type="domain" description="Mur ligase N-terminal catalytic" evidence="11">
    <location>
        <begin position="16"/>
        <end position="70"/>
    </location>
</feature>
<dbReference type="GO" id="GO:0005737">
    <property type="term" value="C:cytoplasm"/>
    <property type="evidence" value="ECO:0007669"/>
    <property type="project" value="UniProtKB-SubCell"/>
</dbReference>
<keyword evidence="8 10" id="KW-0131">Cell cycle</keyword>